<feature type="domain" description="NADP-dependent oxidoreductase" evidence="4">
    <location>
        <begin position="16"/>
        <end position="320"/>
    </location>
</feature>
<name>A0A1T4JQQ5_9BACT</name>
<dbReference type="GO" id="GO:0034220">
    <property type="term" value="P:monoatomic ion transmembrane transport"/>
    <property type="evidence" value="ECO:0007669"/>
    <property type="project" value="UniProtKB-KW"/>
</dbReference>
<dbReference type="Pfam" id="PF00248">
    <property type="entry name" value="Aldo_ket_red"/>
    <property type="match status" value="1"/>
</dbReference>
<dbReference type="EMBL" id="FUWH01000001">
    <property type="protein sequence ID" value="SJZ32483.1"/>
    <property type="molecule type" value="Genomic_DNA"/>
</dbReference>
<dbReference type="InterPro" id="IPR036812">
    <property type="entry name" value="NAD(P)_OxRdtase_dom_sf"/>
</dbReference>
<accession>A0A1T4JQQ5</accession>
<dbReference type="Gene3D" id="3.20.20.100">
    <property type="entry name" value="NADP-dependent oxidoreductase domain"/>
    <property type="match status" value="1"/>
</dbReference>
<keyword evidence="3" id="KW-0560">Oxidoreductase</keyword>
<keyword evidence="6" id="KW-1185">Reference proteome</keyword>
<dbReference type="AlphaFoldDB" id="A0A1T4JQQ5"/>
<sequence length="329" mass="37407">MEYRRMGRTGLQLSVLSYGSWVTFHKQIDDSSADELMGIAYDAGINFFDNAEVYALGESEKMMGRVLRNKNWDRTSYTLSSKAYFGWRGNENKPNQTGLSRKHLTEACHEALQRLQTDYLDLYFCHRPDTGVPIEEVVWTMHNLIQQGKVLYWGTSQWSGAEIMEAHRVAQQYSLIGPTVEQPQYNMFERFKMEQDYLPVFKNVGLGTTIWSPLAAGFLTGKYNNGIPEGSRLAIEGFNWLKDRWIQDAKLEKVKKLGQLAADLNVSLASLAIAWTIHNPNVTTAILGATRKEQLHENLKALEVLPILTTAVMEQIENILENKPVLDLA</sequence>
<dbReference type="CDD" id="cd19143">
    <property type="entry name" value="AKR_AKR6C1_2"/>
    <property type="match status" value="1"/>
</dbReference>
<evidence type="ECO:0000313" key="6">
    <source>
        <dbReference type="Proteomes" id="UP000190888"/>
    </source>
</evidence>
<evidence type="ECO:0000256" key="3">
    <source>
        <dbReference type="ARBA" id="ARBA00023002"/>
    </source>
</evidence>
<keyword evidence="5" id="KW-0406">Ion transport</keyword>
<dbReference type="SUPFAM" id="SSF51430">
    <property type="entry name" value="NAD(P)-linked oxidoreductase"/>
    <property type="match status" value="1"/>
</dbReference>
<evidence type="ECO:0000313" key="5">
    <source>
        <dbReference type="EMBL" id="SJZ32483.1"/>
    </source>
</evidence>
<dbReference type="GO" id="GO:0016491">
    <property type="term" value="F:oxidoreductase activity"/>
    <property type="evidence" value="ECO:0007669"/>
    <property type="project" value="UniProtKB-KW"/>
</dbReference>
<gene>
    <name evidence="5" type="ORF">SAMN04488132_10187</name>
</gene>
<dbReference type="InterPro" id="IPR005399">
    <property type="entry name" value="K_chnl_volt-dep_bsu_KCNAB-rel"/>
</dbReference>
<dbReference type="STRING" id="413434.SAMN04488132_10187"/>
<evidence type="ECO:0000256" key="2">
    <source>
        <dbReference type="ARBA" id="ARBA00022857"/>
    </source>
</evidence>
<evidence type="ECO:0000256" key="1">
    <source>
        <dbReference type="ARBA" id="ARBA00006515"/>
    </source>
</evidence>
<keyword evidence="2" id="KW-0521">NADP</keyword>
<dbReference type="PANTHER" id="PTHR43150">
    <property type="entry name" value="HYPERKINETIC, ISOFORM M"/>
    <property type="match status" value="1"/>
</dbReference>
<reference evidence="5 6" key="1">
    <citation type="submission" date="2017-02" db="EMBL/GenBank/DDBJ databases">
        <authorList>
            <person name="Peterson S.W."/>
        </authorList>
    </citation>
    <scope>NUCLEOTIDE SEQUENCE [LARGE SCALE GENOMIC DNA]</scope>
    <source>
        <strain evidence="5 6">DSM 22335</strain>
    </source>
</reference>
<dbReference type="InterPro" id="IPR023210">
    <property type="entry name" value="NADP_OxRdtase_dom"/>
</dbReference>
<proteinExistence type="inferred from homology"/>
<dbReference type="PANTHER" id="PTHR43150:SF2">
    <property type="entry name" value="HYPERKINETIC, ISOFORM M"/>
    <property type="match status" value="1"/>
</dbReference>
<evidence type="ECO:0000259" key="4">
    <source>
        <dbReference type="Pfam" id="PF00248"/>
    </source>
</evidence>
<protein>
    <submittedName>
        <fullName evidence="5">Voltage-dependent potassium channel beta subunit, animal</fullName>
    </submittedName>
</protein>
<dbReference type="OrthoDB" id="9804790at2"/>
<keyword evidence="5" id="KW-0407">Ion channel</keyword>
<dbReference type="PRINTS" id="PR01577">
    <property type="entry name" value="KCNABCHANNEL"/>
</dbReference>
<dbReference type="Proteomes" id="UP000190888">
    <property type="component" value="Unassembled WGS sequence"/>
</dbReference>
<keyword evidence="5" id="KW-0813">Transport</keyword>
<comment type="similarity">
    <text evidence="1">Belongs to the shaker potassium channel beta subunit family.</text>
</comment>
<organism evidence="5 6">
    <name type="scientific">Sediminibacterium ginsengisoli</name>
    <dbReference type="NCBI Taxonomy" id="413434"/>
    <lineage>
        <taxon>Bacteria</taxon>
        <taxon>Pseudomonadati</taxon>
        <taxon>Bacteroidota</taxon>
        <taxon>Chitinophagia</taxon>
        <taxon>Chitinophagales</taxon>
        <taxon>Chitinophagaceae</taxon>
        <taxon>Sediminibacterium</taxon>
    </lineage>
</organism>
<dbReference type="RefSeq" id="WP_078829449.1">
    <property type="nucleotide sequence ID" value="NZ_FUWH01000001.1"/>
</dbReference>